<evidence type="ECO:0000313" key="3">
    <source>
        <dbReference type="Proteomes" id="UP000184038"/>
    </source>
</evidence>
<dbReference type="InterPro" id="IPR050275">
    <property type="entry name" value="PGM_Phosphatase"/>
</dbReference>
<dbReference type="EMBL" id="FRCP01000013">
    <property type="protein sequence ID" value="SHM64017.1"/>
    <property type="molecule type" value="Genomic_DNA"/>
</dbReference>
<proteinExistence type="predicted"/>
<dbReference type="OrthoDB" id="7925971at2"/>
<dbReference type="SMART" id="SM00855">
    <property type="entry name" value="PGAM"/>
    <property type="match status" value="1"/>
</dbReference>
<feature type="binding site" evidence="1">
    <location>
        <position position="52"/>
    </location>
    <ligand>
        <name>substrate</name>
    </ligand>
</feature>
<name>A0A1M7KFB7_9FIRM</name>
<evidence type="ECO:0000313" key="2">
    <source>
        <dbReference type="EMBL" id="SHM64017.1"/>
    </source>
</evidence>
<dbReference type="Gene3D" id="3.40.50.1240">
    <property type="entry name" value="Phosphoglycerate mutase-like"/>
    <property type="match status" value="1"/>
</dbReference>
<dbReference type="STRING" id="1120996.SAMN02746066_02728"/>
<dbReference type="InterPro" id="IPR013078">
    <property type="entry name" value="His_Pase_superF_clade-1"/>
</dbReference>
<dbReference type="Pfam" id="PF00300">
    <property type="entry name" value="His_Phos_1"/>
    <property type="match status" value="1"/>
</dbReference>
<dbReference type="CDD" id="cd07067">
    <property type="entry name" value="HP_PGM_like"/>
    <property type="match status" value="1"/>
</dbReference>
<organism evidence="2 3">
    <name type="scientific">Anaerosporobacter mobilis DSM 15930</name>
    <dbReference type="NCBI Taxonomy" id="1120996"/>
    <lineage>
        <taxon>Bacteria</taxon>
        <taxon>Bacillati</taxon>
        <taxon>Bacillota</taxon>
        <taxon>Clostridia</taxon>
        <taxon>Lachnospirales</taxon>
        <taxon>Lachnospiraceae</taxon>
        <taxon>Anaerosporobacter</taxon>
    </lineage>
</organism>
<dbReference type="PANTHER" id="PTHR48100:SF1">
    <property type="entry name" value="HISTIDINE PHOSPHATASE FAMILY PROTEIN-RELATED"/>
    <property type="match status" value="1"/>
</dbReference>
<keyword evidence="3" id="KW-1185">Reference proteome</keyword>
<dbReference type="GO" id="GO:0005737">
    <property type="term" value="C:cytoplasm"/>
    <property type="evidence" value="ECO:0007669"/>
    <property type="project" value="TreeGrafter"/>
</dbReference>
<dbReference type="PANTHER" id="PTHR48100">
    <property type="entry name" value="BROAD-SPECIFICITY PHOSPHATASE YOR283W-RELATED"/>
    <property type="match status" value="1"/>
</dbReference>
<reference evidence="2 3" key="1">
    <citation type="submission" date="2016-11" db="EMBL/GenBank/DDBJ databases">
        <authorList>
            <person name="Jaros S."/>
            <person name="Januszkiewicz K."/>
            <person name="Wedrychowicz H."/>
        </authorList>
    </citation>
    <scope>NUCLEOTIDE SEQUENCE [LARGE SCALE GENOMIC DNA]</scope>
    <source>
        <strain evidence="2 3">DSM 15930</strain>
    </source>
</reference>
<gene>
    <name evidence="2" type="ORF">SAMN02746066_02728</name>
</gene>
<dbReference type="RefSeq" id="WP_073288597.1">
    <property type="nucleotide sequence ID" value="NZ_FRCP01000013.1"/>
</dbReference>
<dbReference type="AlphaFoldDB" id="A0A1M7KFB7"/>
<accession>A0A1M7KFB7</accession>
<dbReference type="GO" id="GO:0016791">
    <property type="term" value="F:phosphatase activity"/>
    <property type="evidence" value="ECO:0007669"/>
    <property type="project" value="TreeGrafter"/>
</dbReference>
<dbReference type="Proteomes" id="UP000184038">
    <property type="component" value="Unassembled WGS sequence"/>
</dbReference>
<dbReference type="SUPFAM" id="SSF53254">
    <property type="entry name" value="Phosphoglycerate mutase-like"/>
    <property type="match status" value="1"/>
</dbReference>
<dbReference type="InterPro" id="IPR029033">
    <property type="entry name" value="His_PPase_superfam"/>
</dbReference>
<sequence>MNIYLIRHARQNSKLCNVNVELSVVGRKQADLLGKRLANYQIEALYSSHYYRAKETAEIANTHLHVNHEIREELREIDFGDLEGNTDSYNQDRYGDFLKERSAMTSDLAFPSGECGADVWNRAKHVLNEIICTDYKNVAIVTHGGTIRSLVAGVLGIDQANKLQFGLSLENTSITQLVYHRERNRLYLERFNDYAHLEQEPELLRRNW</sequence>
<evidence type="ECO:0000256" key="1">
    <source>
        <dbReference type="PIRSR" id="PIRSR613078-2"/>
    </source>
</evidence>
<protein>
    <submittedName>
        <fullName evidence="2">Probable phosphoglycerate mutase</fullName>
    </submittedName>
</protein>